<feature type="transmembrane region" description="Helical" evidence="8">
    <location>
        <begin position="359"/>
        <end position="376"/>
    </location>
</feature>
<evidence type="ECO:0000313" key="11">
    <source>
        <dbReference type="Proteomes" id="UP000069272"/>
    </source>
</evidence>
<dbReference type="GO" id="GO:0005886">
    <property type="term" value="C:plasma membrane"/>
    <property type="evidence" value="ECO:0007669"/>
    <property type="project" value="UniProtKB-SubCell"/>
</dbReference>
<reference evidence="10" key="2">
    <citation type="submission" date="2022-08" db="UniProtKB">
        <authorList>
            <consortium name="EnsemblMetazoa"/>
        </authorList>
    </citation>
    <scope>IDENTIFICATION</scope>
    <source>
        <strain evidence="10">STECLA/ALBI9_A</strain>
    </source>
</reference>
<keyword evidence="7" id="KW-0325">Glycoprotein</keyword>
<keyword evidence="3 8" id="KW-0812">Transmembrane</keyword>
<feature type="signal peptide" evidence="9">
    <location>
        <begin position="1"/>
        <end position="24"/>
    </location>
</feature>
<comment type="subcellular location">
    <subcellularLocation>
        <location evidence="1">Cell membrane</location>
        <topology evidence="1">Multi-pass membrane protein</topology>
    </subcellularLocation>
</comment>
<evidence type="ECO:0000256" key="5">
    <source>
        <dbReference type="ARBA" id="ARBA00023136"/>
    </source>
</evidence>
<evidence type="ECO:0000256" key="3">
    <source>
        <dbReference type="ARBA" id="ARBA00022692"/>
    </source>
</evidence>
<evidence type="ECO:0000256" key="7">
    <source>
        <dbReference type="ARBA" id="ARBA00023180"/>
    </source>
</evidence>
<name>A0A8W7JBB3_ANOAL</name>
<sequence>MKCSSELFVLLLALLSYFAIPVHGQKRLIIHHAPVVGSVGELLHQTVTIHLRNSAAGVCYFGAGGARVAFRRIIHDTLRDMDAFGGSRSMNVQRFCETGSCSASMQASPTKCGLSVVAVPGRLQHTLESLANNVPYWNSSAIHVFLLDNYRQMESDLQLTYYLARYGVIRVLLVCIAGPANRFHIRFPILFQRRTIVVTPDEAQHYLARFDQMANLRGFQIRTLFHARIPYLHKYQGVFGGADNVFLQTVVERLNATHLWIYHTHNDRKLNTTNLHEVDQIFLSSGRTSFSINRLLPSTLRRLYLNTFDGTCVLVPRKPLQSFILRLWQPFSQYLWYLVLLLAVAAILVNLVLPRLFSVNYLLALLFGGVAAVYQLRALDRTVLSVLDVLLFLLKEAYTAKIITYMVQIRYEPELETMAELARSGPPLLIRPSDYESHQERLASVPGLRTQVRTDYSLIGTAWTSYFTTTHAHVIPCSYGRSLVHSHAMSEPDAPQFYVLREQLLIQPEAFTFPHYTLLIERMRFYIACLTESGIYGHWLREDFYYREWTIEPDEILRFEKMASLFYVLLVGYAAAMVVFMLELFIPRTASGVRLVKQQPKGQQIGLRGDPLTSWKQPFWNTIGRWKKRIRRRVQPLNERQLSVPCAYD</sequence>
<keyword evidence="9" id="KW-0732">Signal</keyword>
<keyword evidence="5 8" id="KW-0472">Membrane</keyword>
<dbReference type="Proteomes" id="UP000069272">
    <property type="component" value="Chromosome 2L"/>
</dbReference>
<dbReference type="EnsemblMetazoa" id="AALB001049-RA">
    <property type="protein sequence ID" value="AALB001049-PA"/>
    <property type="gene ID" value="AALB001049"/>
</dbReference>
<dbReference type="InterPro" id="IPR052192">
    <property type="entry name" value="Insect_Ionotropic_Sensory_Rcpt"/>
</dbReference>
<dbReference type="AlphaFoldDB" id="A0A8W7JBB3"/>
<evidence type="ECO:0000256" key="6">
    <source>
        <dbReference type="ARBA" id="ARBA00023170"/>
    </source>
</evidence>
<feature type="transmembrane region" description="Helical" evidence="8">
    <location>
        <begin position="565"/>
        <end position="586"/>
    </location>
</feature>
<keyword evidence="4 8" id="KW-1133">Transmembrane helix</keyword>
<dbReference type="PANTHER" id="PTHR42643:SF41">
    <property type="entry name" value="IONOTROPIC RECEPTOR 20A-RELATED"/>
    <property type="match status" value="1"/>
</dbReference>
<keyword evidence="11" id="KW-1185">Reference proteome</keyword>
<keyword evidence="2" id="KW-1003">Cell membrane</keyword>
<evidence type="ECO:0008006" key="12">
    <source>
        <dbReference type="Google" id="ProtNLM"/>
    </source>
</evidence>
<evidence type="ECO:0000256" key="4">
    <source>
        <dbReference type="ARBA" id="ARBA00022989"/>
    </source>
</evidence>
<reference evidence="10 11" key="1">
    <citation type="journal article" date="2017" name="G3 (Bethesda)">
        <title>The Physical Genome Mapping of Anopheles albimanus Corrected Scaffold Misassemblies and Identified Interarm Rearrangements in Genus Anopheles.</title>
        <authorList>
            <person name="Artemov G.N."/>
            <person name="Peery A.N."/>
            <person name="Jiang X."/>
            <person name="Tu Z."/>
            <person name="Stegniy V.N."/>
            <person name="Sharakhova M.V."/>
            <person name="Sharakhov I.V."/>
        </authorList>
    </citation>
    <scope>NUCLEOTIDE SEQUENCE [LARGE SCALE GENOMIC DNA]</scope>
    <source>
        <strain evidence="10 11">ALBI9_A</strain>
    </source>
</reference>
<keyword evidence="6" id="KW-0675">Receptor</keyword>
<evidence type="ECO:0000256" key="2">
    <source>
        <dbReference type="ARBA" id="ARBA00022475"/>
    </source>
</evidence>
<protein>
    <recommendedName>
        <fullName evidence="12">Ionotropic glutamate receptor L-glutamate and glycine-binding domain-containing protein</fullName>
    </recommendedName>
</protein>
<dbReference type="PANTHER" id="PTHR42643">
    <property type="entry name" value="IONOTROPIC RECEPTOR 20A-RELATED"/>
    <property type="match status" value="1"/>
</dbReference>
<proteinExistence type="predicted"/>
<accession>A0A8W7JBB3</accession>
<organism evidence="10 11">
    <name type="scientific">Anopheles albimanus</name>
    <name type="common">New world malaria mosquito</name>
    <dbReference type="NCBI Taxonomy" id="7167"/>
    <lineage>
        <taxon>Eukaryota</taxon>
        <taxon>Metazoa</taxon>
        <taxon>Ecdysozoa</taxon>
        <taxon>Arthropoda</taxon>
        <taxon>Hexapoda</taxon>
        <taxon>Insecta</taxon>
        <taxon>Pterygota</taxon>
        <taxon>Neoptera</taxon>
        <taxon>Endopterygota</taxon>
        <taxon>Diptera</taxon>
        <taxon>Nematocera</taxon>
        <taxon>Culicoidea</taxon>
        <taxon>Culicidae</taxon>
        <taxon>Anophelinae</taxon>
        <taxon>Anopheles</taxon>
    </lineage>
</organism>
<feature type="chain" id="PRO_5036492260" description="Ionotropic glutamate receptor L-glutamate and glycine-binding domain-containing protein" evidence="9">
    <location>
        <begin position="25"/>
        <end position="649"/>
    </location>
</feature>
<evidence type="ECO:0000256" key="9">
    <source>
        <dbReference type="SAM" id="SignalP"/>
    </source>
</evidence>
<evidence type="ECO:0000256" key="8">
    <source>
        <dbReference type="SAM" id="Phobius"/>
    </source>
</evidence>
<evidence type="ECO:0000256" key="1">
    <source>
        <dbReference type="ARBA" id="ARBA00004651"/>
    </source>
</evidence>
<feature type="transmembrane region" description="Helical" evidence="8">
    <location>
        <begin position="334"/>
        <end position="352"/>
    </location>
</feature>
<evidence type="ECO:0000313" key="10">
    <source>
        <dbReference type="EnsemblMetazoa" id="AALB001049-PA"/>
    </source>
</evidence>